<evidence type="ECO:0000256" key="4">
    <source>
        <dbReference type="ARBA" id="ARBA00022475"/>
    </source>
</evidence>
<feature type="transmembrane region" description="Helical" evidence="10">
    <location>
        <begin position="6"/>
        <end position="24"/>
    </location>
</feature>
<dbReference type="eggNOG" id="COG0651">
    <property type="taxonomic scope" value="Bacteria"/>
</dbReference>
<feature type="transmembrane region" description="Helical" evidence="10">
    <location>
        <begin position="305"/>
        <end position="325"/>
    </location>
</feature>
<evidence type="ECO:0000256" key="3">
    <source>
        <dbReference type="ARBA" id="ARBA00005346"/>
    </source>
</evidence>
<comment type="caution">
    <text evidence="12">The sequence shown here is derived from an EMBL/GenBank/DDBJ whole genome shotgun (WGS) entry which is preliminary data.</text>
</comment>
<feature type="transmembrane region" description="Helical" evidence="10">
    <location>
        <begin position="239"/>
        <end position="259"/>
    </location>
</feature>
<dbReference type="HOGENOM" id="CLU_007100_9_2_5"/>
<feature type="region of interest" description="Disordered" evidence="9">
    <location>
        <begin position="447"/>
        <end position="472"/>
    </location>
</feature>
<dbReference type="PANTHER" id="PTHR42703">
    <property type="entry name" value="NADH DEHYDROGENASE"/>
    <property type="match status" value="1"/>
</dbReference>
<dbReference type="NCBIfam" id="NF009309">
    <property type="entry name" value="PRK12666.1"/>
    <property type="match status" value="1"/>
</dbReference>
<feature type="transmembrane region" description="Helical" evidence="10">
    <location>
        <begin position="370"/>
        <end position="391"/>
    </location>
</feature>
<dbReference type="PRINTS" id="PR01437">
    <property type="entry name" value="NUOXDRDTASE4"/>
</dbReference>
<feature type="transmembrane region" description="Helical" evidence="10">
    <location>
        <begin position="71"/>
        <end position="98"/>
    </location>
</feature>
<sequence length="556" mass="58532">MMSHWIITPVVLPAMLAAILVLMVREHIVVQRALSMAGALALTAISIGLFWQASDGTITLYQLGNWPAPFGIVLVADRLSTLMLLLTTLLAPLVLLYAMGSGWDARGRHFHPLFQFQLMGILGAFLTGDAFNLFVFFEVLLIASYGLMIHSGGKDRLRAGTQYVLYNLLGSTLFLIALGTIYAQTGTLNMADLAGRVAALDPGASAGIRVAAVLLLMVFAIKAAVLPLHFWLPDSYAHAPAPVAALFAIMTKVGAYGIIRVYTLVFPPDLEITQGLFDTWLMPAALLTLGLGMIGVLGAGRIDRLVAFSVIGSMGLLLSAVSVFTPDGIAAALYYAIHSTFATAALFLLVDQIRDRRGAAGPFLVQGRPIEGGALLAGMFFVAAIAMTGLPPLSGFLGKLLILDAAGASPLMWWVWAVVLTGSLVAVVGFSRAGSLIFWKAHQTGPDTDPIDPETAPEVEDDTAQPGSTKGPVAPRPVLPMIAIGGLVAMLIALTVFAGPVNRALTATAAQLFAPEPYIGLVLETPGKKIKNDSHGAADDHADAADHDGAEAGEDH</sequence>
<evidence type="ECO:0000256" key="5">
    <source>
        <dbReference type="ARBA" id="ARBA00022692"/>
    </source>
</evidence>
<accession>A0A017HB71</accession>
<evidence type="ECO:0000256" key="9">
    <source>
        <dbReference type="SAM" id="MobiDB-lite"/>
    </source>
</evidence>
<comment type="similarity">
    <text evidence="3">Belongs to the CPA3 antiporters (TC 2.A.63) subunit D family.</text>
</comment>
<evidence type="ECO:0000313" key="12">
    <source>
        <dbReference type="EMBL" id="EYD71403.1"/>
    </source>
</evidence>
<reference evidence="12 13" key="1">
    <citation type="submission" date="2013-03" db="EMBL/GenBank/DDBJ databases">
        <authorList>
            <person name="Fiebig A."/>
            <person name="Goeker M."/>
            <person name="Klenk H.-P.P."/>
        </authorList>
    </citation>
    <scope>NUCLEOTIDE SEQUENCE [LARGE SCALE GENOMIC DNA]</scope>
    <source>
        <strain evidence="12 13">DSM 17492</strain>
    </source>
</reference>
<dbReference type="GO" id="GO:0042773">
    <property type="term" value="P:ATP synthesis coupled electron transport"/>
    <property type="evidence" value="ECO:0007669"/>
    <property type="project" value="InterPro"/>
</dbReference>
<dbReference type="EMBL" id="APGJ01000007">
    <property type="protein sequence ID" value="EYD71403.1"/>
    <property type="molecule type" value="Genomic_DNA"/>
</dbReference>
<evidence type="ECO:0000256" key="6">
    <source>
        <dbReference type="ARBA" id="ARBA00022989"/>
    </source>
</evidence>
<organism evidence="12 13">
    <name type="scientific">Limimaricola hongkongensis DSM 17492</name>
    <dbReference type="NCBI Taxonomy" id="1122180"/>
    <lineage>
        <taxon>Bacteria</taxon>
        <taxon>Pseudomonadati</taxon>
        <taxon>Pseudomonadota</taxon>
        <taxon>Alphaproteobacteria</taxon>
        <taxon>Rhodobacterales</taxon>
        <taxon>Paracoccaceae</taxon>
        <taxon>Limimaricola</taxon>
    </lineage>
</organism>
<feature type="compositionally biased region" description="Acidic residues" evidence="9">
    <location>
        <begin position="449"/>
        <end position="463"/>
    </location>
</feature>
<evidence type="ECO:0000256" key="8">
    <source>
        <dbReference type="RuleBase" id="RU000320"/>
    </source>
</evidence>
<keyword evidence="5 8" id="KW-0812">Transmembrane</keyword>
<protein>
    <submittedName>
        <fullName evidence="12">pH adaption potassium efflux system protein PhaD</fullName>
    </submittedName>
</protein>
<feature type="transmembrane region" description="Helical" evidence="10">
    <location>
        <begin position="33"/>
        <end position="51"/>
    </location>
</feature>
<proteinExistence type="inferred from homology"/>
<evidence type="ECO:0000256" key="7">
    <source>
        <dbReference type="ARBA" id="ARBA00023136"/>
    </source>
</evidence>
<evidence type="ECO:0000256" key="1">
    <source>
        <dbReference type="ARBA" id="ARBA00002378"/>
    </source>
</evidence>
<feature type="transmembrane region" description="Helical" evidence="10">
    <location>
        <begin position="331"/>
        <end position="350"/>
    </location>
</feature>
<feature type="domain" description="NADH:quinone oxidoreductase/Mrp antiporter transmembrane" evidence="11">
    <location>
        <begin position="129"/>
        <end position="421"/>
    </location>
</feature>
<feature type="transmembrane region" description="Helical" evidence="10">
    <location>
        <begin position="163"/>
        <end position="183"/>
    </location>
</feature>
<keyword evidence="13" id="KW-1185">Reference proteome</keyword>
<evidence type="ECO:0000256" key="10">
    <source>
        <dbReference type="SAM" id="Phobius"/>
    </source>
</evidence>
<comment type="subcellular location">
    <subcellularLocation>
        <location evidence="2">Cell membrane</location>
        <topology evidence="2">Multi-pass membrane protein</topology>
    </subcellularLocation>
    <subcellularLocation>
        <location evidence="8">Membrane</location>
        <topology evidence="8">Multi-pass membrane protein</topology>
    </subcellularLocation>
</comment>
<evidence type="ECO:0000259" key="11">
    <source>
        <dbReference type="Pfam" id="PF00361"/>
    </source>
</evidence>
<dbReference type="InterPro" id="IPR003918">
    <property type="entry name" value="NADH_UbQ_OxRdtase"/>
</dbReference>
<keyword evidence="4" id="KW-1003">Cell membrane</keyword>
<keyword evidence="6 10" id="KW-1133">Transmembrane helix</keyword>
<dbReference type="Pfam" id="PF00361">
    <property type="entry name" value="Proton_antipo_M"/>
    <property type="match status" value="1"/>
</dbReference>
<evidence type="ECO:0000256" key="2">
    <source>
        <dbReference type="ARBA" id="ARBA00004651"/>
    </source>
</evidence>
<feature type="transmembrane region" description="Helical" evidence="10">
    <location>
        <begin position="478"/>
        <end position="498"/>
    </location>
</feature>
<gene>
    <name evidence="12" type="ORF">Lokhon_03052</name>
</gene>
<dbReference type="GO" id="GO:0005886">
    <property type="term" value="C:plasma membrane"/>
    <property type="evidence" value="ECO:0007669"/>
    <property type="project" value="UniProtKB-SubCell"/>
</dbReference>
<dbReference type="STRING" id="1122180.Lokhon_03052"/>
<keyword evidence="7 10" id="KW-0472">Membrane</keyword>
<name>A0A017HB71_9RHOB</name>
<feature type="transmembrane region" description="Helical" evidence="10">
    <location>
        <begin position="279"/>
        <end position="298"/>
    </location>
</feature>
<dbReference type="PATRIC" id="fig|1122180.6.peg.3030"/>
<dbReference type="InterPro" id="IPR001750">
    <property type="entry name" value="ND/Mrp_TM"/>
</dbReference>
<feature type="transmembrane region" description="Helical" evidence="10">
    <location>
        <begin position="411"/>
        <end position="430"/>
    </location>
</feature>
<dbReference type="PANTHER" id="PTHR42703:SF1">
    <property type="entry name" value="NA(+)_H(+) ANTIPORTER SUBUNIT D1"/>
    <property type="match status" value="1"/>
</dbReference>
<dbReference type="GO" id="GO:0008137">
    <property type="term" value="F:NADH dehydrogenase (ubiquinone) activity"/>
    <property type="evidence" value="ECO:0007669"/>
    <property type="project" value="InterPro"/>
</dbReference>
<comment type="function">
    <text evidence="1">NDH-1 shuttles electrons from NADH, via FMN and iron-sulfur (Fe-S) centers, to quinones in the respiratory chain. The immediate electron acceptor for the enzyme in this species is believed to be ubiquinone. Couples the redox reaction to proton translocation (for every two electrons transferred, four hydrogen ions are translocated across the cytoplasmic membrane), and thus conserves the redox energy in a proton gradient.</text>
</comment>
<dbReference type="AlphaFoldDB" id="A0A017HB71"/>
<feature type="transmembrane region" description="Helical" evidence="10">
    <location>
        <begin position="210"/>
        <end position="232"/>
    </location>
</feature>
<dbReference type="Proteomes" id="UP000025047">
    <property type="component" value="Unassembled WGS sequence"/>
</dbReference>
<feature type="region of interest" description="Disordered" evidence="9">
    <location>
        <begin position="529"/>
        <end position="556"/>
    </location>
</feature>
<evidence type="ECO:0000313" key="13">
    <source>
        <dbReference type="Proteomes" id="UP000025047"/>
    </source>
</evidence>
<dbReference type="InterPro" id="IPR050586">
    <property type="entry name" value="CPA3_Na-H_Antiporter_D"/>
</dbReference>